<dbReference type="AlphaFoldDB" id="A0A2P2J028"/>
<proteinExistence type="predicted"/>
<evidence type="ECO:0000313" key="1">
    <source>
        <dbReference type="EMBL" id="MBW86829.1"/>
    </source>
</evidence>
<sequence length="65" mass="7394">MLSRYASTTNSYCPDPYRANIQEHKLSSRNIPCLLSFQSISTSHLYSSIKFESLLCLISCEFLAL</sequence>
<reference evidence="1" key="1">
    <citation type="submission" date="2018-02" db="EMBL/GenBank/DDBJ databases">
        <title>Rhizophora mucronata_Transcriptome.</title>
        <authorList>
            <person name="Meera S.P."/>
            <person name="Sreeshan A."/>
            <person name="Augustine A."/>
        </authorList>
    </citation>
    <scope>NUCLEOTIDE SEQUENCE</scope>
    <source>
        <tissue evidence="1">Leaf</tissue>
    </source>
</reference>
<accession>A0A2P2J028</accession>
<name>A0A2P2J028_RHIMU</name>
<protein>
    <submittedName>
        <fullName evidence="1">Uncharacterized protein</fullName>
    </submittedName>
</protein>
<organism evidence="1">
    <name type="scientific">Rhizophora mucronata</name>
    <name type="common">Asiatic mangrove</name>
    <dbReference type="NCBI Taxonomy" id="61149"/>
    <lineage>
        <taxon>Eukaryota</taxon>
        <taxon>Viridiplantae</taxon>
        <taxon>Streptophyta</taxon>
        <taxon>Embryophyta</taxon>
        <taxon>Tracheophyta</taxon>
        <taxon>Spermatophyta</taxon>
        <taxon>Magnoliopsida</taxon>
        <taxon>eudicotyledons</taxon>
        <taxon>Gunneridae</taxon>
        <taxon>Pentapetalae</taxon>
        <taxon>rosids</taxon>
        <taxon>fabids</taxon>
        <taxon>Malpighiales</taxon>
        <taxon>Rhizophoraceae</taxon>
        <taxon>Rhizophora</taxon>
    </lineage>
</organism>
<dbReference type="EMBL" id="GGEC01006346">
    <property type="protein sequence ID" value="MBW86829.1"/>
    <property type="molecule type" value="Transcribed_RNA"/>
</dbReference>